<evidence type="ECO:0000313" key="1">
    <source>
        <dbReference type="EMBL" id="ACV50219.1"/>
    </source>
</evidence>
<accession>C9DGG8</accession>
<proteinExistence type="predicted"/>
<dbReference type="KEGG" id="vg:8684145"/>
<dbReference type="Proteomes" id="UP000008986">
    <property type="component" value="Segment"/>
</dbReference>
<sequence>MFELMNAIGPPPLWLLLIVSVLLLAAWADVVKGFIARSEVDVHMKQSLVLYWRDEDPQALPFKSPGLTRKFLEALVELDSHLFKLQVSFNHQRSIDHVVGIVSAFDSRSITIIRLVDVLIDKLWRGHDPIMPYVTNSIHWNDEPRQPWYIDLNRSRCALAVIMEQVRKELRDDEDLFNRADVARHLYTKGLVSIPLYLETTPFELRRGAFRGRK</sequence>
<dbReference type="RefSeq" id="YP_003359051.1">
    <property type="nucleotide sequence ID" value="NC_013697.1"/>
</dbReference>
<dbReference type="GeneID" id="8684145"/>
<organismHost>
    <name type="scientific">Delftia acidovorans</name>
    <name type="common">Pseudomonas acidovorans</name>
    <name type="synonym">Comamonas acidovorans</name>
    <dbReference type="NCBI Taxonomy" id="80866"/>
</organismHost>
<name>C9DGG8_BPW14</name>
<reference evidence="2" key="1">
    <citation type="submission" date="2009-07" db="EMBL/GenBank/DDBJ databases">
        <authorList>
            <person name="Kropinski A.M."/>
            <person name="Villegas A."/>
            <person name="Lingohr E.J."/>
        </authorList>
    </citation>
    <scope>NUCLEOTIDE SEQUENCE [LARGE SCALE GENOMIC DNA]</scope>
</reference>
<dbReference type="EMBL" id="GQ357915">
    <property type="protein sequence ID" value="ACV50219.1"/>
    <property type="molecule type" value="Genomic_DNA"/>
</dbReference>
<protein>
    <submittedName>
        <fullName evidence="1">Uncharacterized protein</fullName>
    </submittedName>
</protein>
<gene>
    <name evidence="1" type="primary">197</name>
</gene>
<organism evidence="1 2">
    <name type="scientific">Delftia phage PhiW-14</name>
    <name type="common">Deftia acidovorans bacteriophage phiW-14</name>
    <dbReference type="NCBI Taxonomy" id="665032"/>
    <lineage>
        <taxon>Viruses</taxon>
        <taxon>Duplodnaviria</taxon>
        <taxon>Heunggongvirae</taxon>
        <taxon>Uroviricota</taxon>
        <taxon>Caudoviricetes</taxon>
        <taxon>Ionavirus</taxon>
        <taxon>Ionavirus W14</taxon>
    </lineage>
</organism>
<keyword evidence="2" id="KW-1185">Reference proteome</keyword>
<evidence type="ECO:0000313" key="2">
    <source>
        <dbReference type="Proteomes" id="UP000008986"/>
    </source>
</evidence>